<comment type="caution">
    <text evidence="1">The sequence shown here is derived from an EMBL/GenBank/DDBJ whole genome shotgun (WGS) entry which is preliminary data.</text>
</comment>
<evidence type="ECO:0000313" key="2">
    <source>
        <dbReference type="Proteomes" id="UP001152795"/>
    </source>
</evidence>
<dbReference type="InterPro" id="IPR017850">
    <property type="entry name" value="Alkaline_phosphatase_core_sf"/>
</dbReference>
<feature type="non-terminal residue" evidence="1">
    <location>
        <position position="722"/>
    </location>
</feature>
<proteinExistence type="predicted"/>
<protein>
    <submittedName>
        <fullName evidence="1">Uncharacterized protein LOC113677807</fullName>
    </submittedName>
</protein>
<dbReference type="InterPro" id="IPR004245">
    <property type="entry name" value="DUF229"/>
</dbReference>
<dbReference type="PANTHER" id="PTHR10974">
    <property type="entry name" value="FI08016P-RELATED"/>
    <property type="match status" value="1"/>
</dbReference>
<dbReference type="EMBL" id="CACRXK020017001">
    <property type="protein sequence ID" value="CAB4030612.1"/>
    <property type="molecule type" value="Genomic_DNA"/>
</dbReference>
<keyword evidence="2" id="KW-1185">Reference proteome</keyword>
<dbReference type="AlphaFoldDB" id="A0A6S7KVL6"/>
<dbReference type="SUPFAM" id="SSF53649">
    <property type="entry name" value="Alkaline phosphatase-like"/>
    <property type="match status" value="1"/>
</dbReference>
<organism evidence="1 2">
    <name type="scientific">Paramuricea clavata</name>
    <name type="common">Red gorgonian</name>
    <name type="synonym">Violescent sea-whip</name>
    <dbReference type="NCBI Taxonomy" id="317549"/>
    <lineage>
        <taxon>Eukaryota</taxon>
        <taxon>Metazoa</taxon>
        <taxon>Cnidaria</taxon>
        <taxon>Anthozoa</taxon>
        <taxon>Octocorallia</taxon>
        <taxon>Malacalcyonacea</taxon>
        <taxon>Plexauridae</taxon>
        <taxon>Paramuricea</taxon>
    </lineage>
</organism>
<sequence>MLSITKKVKVSLAVLTAVCVIYLFTSGFAPYKENRHSKRSHDHNENERILTDTLLSIERQGKFPDDNPCPYLGVRKPITDSKYPNEYDGITCKPHRPHVKDCELAYEIYGSANDLKPEQCTEIKYEDLCTFRANESAGNYNLECDWSVCFPRTPYIGEMNSTYGRIVSWIYAPSDGTIEEIIQHSIQNGFNFVFFKCGSLRQVLSLPRTLKLSSTRKKARKINVNIILIDSISRPHFYRSMPQTIEALRHVVYNESLLATVLDFELLQSVSQHTMDNCRPLYSGVTSGVYKEFSSKWRKSIESLGIPVLFGEYKKSGYQTLFQEEGCWFDHWGLMLTDVERYPTPRRREGFAKRWQELQKRWEDYYIDDFGLTHFTCEVVKKYSQTNDLDIPDQVCFNGDFISTYYLKYHLDYLRSIRDYQDSLPLLHYLHLVTGHTSSGTRIRNDDEGLANYVTQLARDPNTLSIFLSDHGHTRTRFGRTVEGRFELSDPLMFAILPENIAKILGKNKVRSLVENQRRLFTTLDIHRMLMALNNPVKMSSEDYKVNGILSVLPSNRTCKNLPLTPLTRCKCEGNNSGGYGSCLRLRGLETKNNLEKQTEERLEITMDLLVESVLPNMVEVFQVLIETPLLPDETIASAQLVKFDRHTLYNRYQHCVDDGVDIRLCTCVTKYNDDSPITSDRLRSLATRKGFGAETEVTTLDKDKECLLLLSRKQNFSISYE</sequence>
<name>A0A6S7KVL6_PARCT</name>
<dbReference type="OrthoDB" id="413313at2759"/>
<evidence type="ECO:0000313" key="1">
    <source>
        <dbReference type="EMBL" id="CAB4030612.1"/>
    </source>
</evidence>
<accession>A0A6S7KVL6</accession>
<dbReference type="Proteomes" id="UP001152795">
    <property type="component" value="Unassembled WGS sequence"/>
</dbReference>
<dbReference type="Pfam" id="PF02995">
    <property type="entry name" value="DUF229"/>
    <property type="match status" value="1"/>
</dbReference>
<dbReference type="PANTHER" id="PTHR10974:SF39">
    <property type="entry name" value="E2F TRANSCRIPTION FACTOR CC-MB DOMAIN-CONTAINING PROTEIN"/>
    <property type="match status" value="1"/>
</dbReference>
<gene>
    <name evidence="1" type="ORF">PACLA_8A049208</name>
</gene>
<reference evidence="1" key="1">
    <citation type="submission" date="2020-04" db="EMBL/GenBank/DDBJ databases">
        <authorList>
            <person name="Alioto T."/>
            <person name="Alioto T."/>
            <person name="Gomez Garrido J."/>
        </authorList>
    </citation>
    <scope>NUCLEOTIDE SEQUENCE</scope>
    <source>
        <strain evidence="1">A484AB</strain>
    </source>
</reference>
<dbReference type="GO" id="GO:0005615">
    <property type="term" value="C:extracellular space"/>
    <property type="evidence" value="ECO:0007669"/>
    <property type="project" value="TreeGrafter"/>
</dbReference>